<dbReference type="EMBL" id="CP065425">
    <property type="protein sequence ID" value="QQZ07892.1"/>
    <property type="molecule type" value="Genomic_DNA"/>
</dbReference>
<reference evidence="1 2" key="1">
    <citation type="submission" date="2020-11" db="EMBL/GenBank/DDBJ databases">
        <title>Taxonomic evaluation of the Bacillus sporothermodurans group of bacteria based on whole genome sequences.</title>
        <authorList>
            <person name="Fiedler G."/>
            <person name="Herbstmann A.-D."/>
            <person name="Doll E."/>
            <person name="Wenning M."/>
            <person name="Brinks E."/>
            <person name="Kabisch J."/>
            <person name="Breitenwieser F."/>
            <person name="Lappann M."/>
            <person name="Boehnlein C."/>
            <person name="Franz C."/>
        </authorList>
    </citation>
    <scope>NUCLEOTIDE SEQUENCE [LARGE SCALE GENOMIC DNA]</scope>
    <source>
        <strain evidence="1 2">JCM 19841</strain>
    </source>
</reference>
<evidence type="ECO:0000313" key="2">
    <source>
        <dbReference type="Proteomes" id="UP000595691"/>
    </source>
</evidence>
<dbReference type="RefSeq" id="WP_202776722.1">
    <property type="nucleotide sequence ID" value="NZ_CP065425.1"/>
</dbReference>
<evidence type="ECO:0000313" key="1">
    <source>
        <dbReference type="EMBL" id="QQZ07892.1"/>
    </source>
</evidence>
<protein>
    <submittedName>
        <fullName evidence="1">YlzJ-like family protein</fullName>
    </submittedName>
</protein>
<accession>A0ABX7DX45</accession>
<gene>
    <name evidence="1" type="ORF">I5776_12410</name>
</gene>
<keyword evidence="2" id="KW-1185">Reference proteome</keyword>
<dbReference type="InterPro" id="IPR025619">
    <property type="entry name" value="YlzJ"/>
</dbReference>
<proteinExistence type="predicted"/>
<dbReference type="Proteomes" id="UP000595691">
    <property type="component" value="Chromosome"/>
</dbReference>
<organism evidence="1 2">
    <name type="scientific">Heyndrickxia vini</name>
    <dbReference type="NCBI Taxonomy" id="1476025"/>
    <lineage>
        <taxon>Bacteria</taxon>
        <taxon>Bacillati</taxon>
        <taxon>Bacillota</taxon>
        <taxon>Bacilli</taxon>
        <taxon>Bacillales</taxon>
        <taxon>Bacillaceae</taxon>
        <taxon>Heyndrickxia</taxon>
    </lineage>
</organism>
<dbReference type="Pfam" id="PF14035">
    <property type="entry name" value="YlzJ"/>
    <property type="match status" value="1"/>
</dbReference>
<sequence>MILYTTTPIEMIFPCDQTVFDNYKTISYQGVPLVVEQTDNHYRIVQILSSNPNDFMKEELAPGQLISFI</sequence>
<name>A0ABX7DX45_9BACI</name>